<comment type="caution">
    <text evidence="1">The sequence shown here is derived from an EMBL/GenBank/DDBJ whole genome shotgun (WGS) entry which is preliminary data.</text>
</comment>
<evidence type="ECO:0000313" key="1">
    <source>
        <dbReference type="EMBL" id="MEJ8472531.1"/>
    </source>
</evidence>
<reference evidence="1 2" key="1">
    <citation type="submission" date="2024-02" db="EMBL/GenBank/DDBJ databases">
        <title>Roseibium algae sp. nov., isolated from marine alga (Grateloupia sp.), showing potential in myo-inositol conversion.</title>
        <authorList>
            <person name="Wang Y."/>
        </authorList>
    </citation>
    <scope>NUCLEOTIDE SEQUENCE [LARGE SCALE GENOMIC DNA]</scope>
    <source>
        <strain evidence="1 2">H3510</strain>
    </source>
</reference>
<sequence>MNGPFDAKAYVAHMEKVVDLKIRDEWRPTVEANMAATGKAANLIMSFPLDDEVEAAPVFLP</sequence>
<proteinExistence type="predicted"/>
<organism evidence="1 2">
    <name type="scientific">Roseibium algae</name>
    <dbReference type="NCBI Taxonomy" id="3123038"/>
    <lineage>
        <taxon>Bacteria</taxon>
        <taxon>Pseudomonadati</taxon>
        <taxon>Pseudomonadota</taxon>
        <taxon>Alphaproteobacteria</taxon>
        <taxon>Hyphomicrobiales</taxon>
        <taxon>Stappiaceae</taxon>
        <taxon>Roseibium</taxon>
    </lineage>
</organism>
<gene>
    <name evidence="1" type="ORF">V6575_00385</name>
</gene>
<name>A0ABU8TFL2_9HYPH</name>
<evidence type="ECO:0000313" key="2">
    <source>
        <dbReference type="Proteomes" id="UP001385499"/>
    </source>
</evidence>
<dbReference type="EMBL" id="JBAKIA010000001">
    <property type="protein sequence ID" value="MEJ8472531.1"/>
    <property type="molecule type" value="Genomic_DNA"/>
</dbReference>
<dbReference type="RefSeq" id="WP_340271997.1">
    <property type="nucleotide sequence ID" value="NZ_JBAKIA010000001.1"/>
</dbReference>
<accession>A0ABU8TFL2</accession>
<dbReference type="Proteomes" id="UP001385499">
    <property type="component" value="Unassembled WGS sequence"/>
</dbReference>
<keyword evidence="2" id="KW-1185">Reference proteome</keyword>
<dbReference type="Pfam" id="PF13318">
    <property type="entry name" value="AtzG-like"/>
    <property type="match status" value="1"/>
</dbReference>
<protein>
    <submittedName>
        <fullName evidence="1">DUF4089 domain-containing protein</fullName>
    </submittedName>
</protein>
<dbReference type="InterPro" id="IPR025148">
    <property type="entry name" value="AtzG-like"/>
</dbReference>